<evidence type="ECO:0000313" key="2">
    <source>
        <dbReference type="EMBL" id="CAB4679935.1"/>
    </source>
</evidence>
<dbReference type="Pfam" id="PF00144">
    <property type="entry name" value="Beta-lactamase"/>
    <property type="match status" value="1"/>
</dbReference>
<gene>
    <name evidence="2" type="ORF">UFOPK2372_00169</name>
</gene>
<dbReference type="PANTHER" id="PTHR43283:SF14">
    <property type="entry name" value="BLL8153 PROTEIN"/>
    <property type="match status" value="1"/>
</dbReference>
<dbReference type="InterPro" id="IPR050789">
    <property type="entry name" value="Diverse_Enzym_Activities"/>
</dbReference>
<evidence type="ECO:0000259" key="1">
    <source>
        <dbReference type="Pfam" id="PF00144"/>
    </source>
</evidence>
<dbReference type="Gene3D" id="3.40.710.10">
    <property type="entry name" value="DD-peptidase/beta-lactamase superfamily"/>
    <property type="match status" value="1"/>
</dbReference>
<dbReference type="EMBL" id="CAEZXJ010000012">
    <property type="protein sequence ID" value="CAB4679935.1"/>
    <property type="molecule type" value="Genomic_DNA"/>
</dbReference>
<accession>A0A6J6N502</accession>
<dbReference type="AlphaFoldDB" id="A0A6J6N502"/>
<dbReference type="PANTHER" id="PTHR43283">
    <property type="entry name" value="BETA-LACTAMASE-RELATED"/>
    <property type="match status" value="1"/>
</dbReference>
<feature type="domain" description="Beta-lactamase-related" evidence="1">
    <location>
        <begin position="34"/>
        <end position="317"/>
    </location>
</feature>
<name>A0A6J6N502_9ZZZZ</name>
<organism evidence="2">
    <name type="scientific">freshwater metagenome</name>
    <dbReference type="NCBI Taxonomy" id="449393"/>
    <lineage>
        <taxon>unclassified sequences</taxon>
        <taxon>metagenomes</taxon>
        <taxon>ecological metagenomes</taxon>
    </lineage>
</organism>
<reference evidence="2" key="1">
    <citation type="submission" date="2020-05" db="EMBL/GenBank/DDBJ databases">
        <authorList>
            <person name="Chiriac C."/>
            <person name="Salcher M."/>
            <person name="Ghai R."/>
            <person name="Kavagutti S V."/>
        </authorList>
    </citation>
    <scope>NUCLEOTIDE SEQUENCE</scope>
</reference>
<sequence length="325" mass="36300">MAWSVANSETPTVVTWDGEKISFDEFLSKTNTNAFIILRNGEITFEKYLNGKSKESRLPSYSAAKTMTSIMIGQLITAGKLKESDTFVSILPEFKSGTSFDKVSIQNLLDMQSGIGVSDNYPTGPSGWGVAIAQMYASTDLNWFLKNNRKMAQEPGTHPEYRSVDTQLLGMVIHKLTGMKVADYFSENVWKPIGAEYDAFWNVDHVGGQEKTFCCFNAAARDYARVGQMLLNPAGIKINSKEIISPMWMKRLTNPVTTLDHNWGYSAQVWHPFPGTTMLLGLHGQYVYTDPNYQVVIVKLSDEPTDNGNFEELTAAVLKEISEQN</sequence>
<dbReference type="InterPro" id="IPR001466">
    <property type="entry name" value="Beta-lactam-related"/>
</dbReference>
<protein>
    <submittedName>
        <fullName evidence="2">Unannotated protein</fullName>
    </submittedName>
</protein>
<dbReference type="InterPro" id="IPR012338">
    <property type="entry name" value="Beta-lactam/transpept-like"/>
</dbReference>
<dbReference type="SUPFAM" id="SSF56601">
    <property type="entry name" value="beta-lactamase/transpeptidase-like"/>
    <property type="match status" value="1"/>
</dbReference>
<proteinExistence type="predicted"/>